<name>A0A1G6WYK6_9BACT</name>
<protein>
    <submittedName>
        <fullName evidence="3">Response regulator receiver domain-containing protein</fullName>
    </submittedName>
</protein>
<dbReference type="OrthoDB" id="7631574at2"/>
<accession>A0A1G6WYK6</accession>
<dbReference type="InterPro" id="IPR001789">
    <property type="entry name" value="Sig_transdc_resp-reg_receiver"/>
</dbReference>
<gene>
    <name evidence="3" type="ORF">SAMN04488104_104915</name>
</gene>
<keyword evidence="1" id="KW-0597">Phosphoprotein</keyword>
<dbReference type="PANTHER" id="PTHR44520:SF2">
    <property type="entry name" value="RESPONSE REGULATOR RCP1"/>
    <property type="match status" value="1"/>
</dbReference>
<evidence type="ECO:0000313" key="3">
    <source>
        <dbReference type="EMBL" id="SDD70899.1"/>
    </source>
</evidence>
<evidence type="ECO:0000259" key="2">
    <source>
        <dbReference type="PROSITE" id="PS50110"/>
    </source>
</evidence>
<dbReference type="SUPFAM" id="SSF52172">
    <property type="entry name" value="CheY-like"/>
    <property type="match status" value="1"/>
</dbReference>
<dbReference type="Pfam" id="PF00072">
    <property type="entry name" value="Response_reg"/>
    <property type="match status" value="1"/>
</dbReference>
<reference evidence="4" key="1">
    <citation type="submission" date="2016-10" db="EMBL/GenBank/DDBJ databases">
        <authorList>
            <person name="Varghese N."/>
            <person name="Submissions S."/>
        </authorList>
    </citation>
    <scope>NUCLEOTIDE SEQUENCE [LARGE SCALE GENOMIC DNA]</scope>
    <source>
        <strain evidence="4">DSM 23095</strain>
    </source>
</reference>
<dbReference type="SMART" id="SM00448">
    <property type="entry name" value="REC"/>
    <property type="match status" value="1"/>
</dbReference>
<sequence>MIQSEPIKILLIEDNEGDIVLTLDALEEAKLKNEVIVKRDGEAAISYLEKIAEENPETLPDLILLDINLPRKNGHEVLEIVKNKSKIKQIPIIVLTTSSSEMDIFKAYSEHANCYIIKPIDVDDFLKIVSKIEEFWFSIVKLPKKD</sequence>
<evidence type="ECO:0000256" key="1">
    <source>
        <dbReference type="PROSITE-ProRule" id="PRU00169"/>
    </source>
</evidence>
<dbReference type="Gene3D" id="3.40.50.2300">
    <property type="match status" value="1"/>
</dbReference>
<dbReference type="CDD" id="cd17557">
    <property type="entry name" value="REC_Rcp-like"/>
    <property type="match status" value="1"/>
</dbReference>
<dbReference type="AlphaFoldDB" id="A0A1G6WYK6"/>
<evidence type="ECO:0000313" key="4">
    <source>
        <dbReference type="Proteomes" id="UP000199060"/>
    </source>
</evidence>
<dbReference type="InterPro" id="IPR052893">
    <property type="entry name" value="TCS_response_regulator"/>
</dbReference>
<organism evidence="3 4">
    <name type="scientific">Algoriphagus faecimaris</name>
    <dbReference type="NCBI Taxonomy" id="686796"/>
    <lineage>
        <taxon>Bacteria</taxon>
        <taxon>Pseudomonadati</taxon>
        <taxon>Bacteroidota</taxon>
        <taxon>Cytophagia</taxon>
        <taxon>Cytophagales</taxon>
        <taxon>Cyclobacteriaceae</taxon>
        <taxon>Algoriphagus</taxon>
    </lineage>
</organism>
<feature type="modified residue" description="4-aspartylphosphate" evidence="1">
    <location>
        <position position="66"/>
    </location>
</feature>
<dbReference type="GO" id="GO:0000160">
    <property type="term" value="P:phosphorelay signal transduction system"/>
    <property type="evidence" value="ECO:0007669"/>
    <property type="project" value="InterPro"/>
</dbReference>
<feature type="domain" description="Response regulatory" evidence="2">
    <location>
        <begin position="8"/>
        <end position="133"/>
    </location>
</feature>
<dbReference type="InterPro" id="IPR011006">
    <property type="entry name" value="CheY-like_superfamily"/>
</dbReference>
<dbReference type="PROSITE" id="PS50110">
    <property type="entry name" value="RESPONSE_REGULATORY"/>
    <property type="match status" value="1"/>
</dbReference>
<dbReference type="EMBL" id="FNAC01000049">
    <property type="protein sequence ID" value="SDD70899.1"/>
    <property type="molecule type" value="Genomic_DNA"/>
</dbReference>
<dbReference type="STRING" id="686796.SAMN04488104_104915"/>
<proteinExistence type="predicted"/>
<keyword evidence="4" id="KW-1185">Reference proteome</keyword>
<dbReference type="RefSeq" id="WP_087941106.1">
    <property type="nucleotide sequence ID" value="NZ_FNAC01000049.1"/>
</dbReference>
<dbReference type="PANTHER" id="PTHR44520">
    <property type="entry name" value="RESPONSE REGULATOR RCP1-RELATED"/>
    <property type="match status" value="1"/>
</dbReference>
<dbReference type="Proteomes" id="UP000199060">
    <property type="component" value="Unassembled WGS sequence"/>
</dbReference>